<feature type="region of interest" description="Disordered" evidence="1">
    <location>
        <begin position="498"/>
        <end position="540"/>
    </location>
</feature>
<feature type="compositionally biased region" description="Low complexity" evidence="1">
    <location>
        <begin position="99"/>
        <end position="111"/>
    </location>
</feature>
<dbReference type="AlphaFoldDB" id="A0A8H5CIM3"/>
<name>A0A8H5CIM3_9AGAR</name>
<feature type="region of interest" description="Disordered" evidence="1">
    <location>
        <begin position="123"/>
        <end position="234"/>
    </location>
</feature>
<dbReference type="Proteomes" id="UP000559256">
    <property type="component" value="Unassembled WGS sequence"/>
</dbReference>
<comment type="caution">
    <text evidence="2">The sequence shown here is derived from an EMBL/GenBank/DDBJ whole genome shotgun (WGS) entry which is preliminary data.</text>
</comment>
<feature type="compositionally biased region" description="Pro residues" evidence="1">
    <location>
        <begin position="158"/>
        <end position="170"/>
    </location>
</feature>
<feature type="compositionally biased region" description="Basic and acidic residues" evidence="1">
    <location>
        <begin position="186"/>
        <end position="195"/>
    </location>
</feature>
<feature type="compositionally biased region" description="Polar residues" evidence="1">
    <location>
        <begin position="172"/>
        <end position="185"/>
    </location>
</feature>
<feature type="compositionally biased region" description="Polar residues" evidence="1">
    <location>
        <begin position="508"/>
        <end position="524"/>
    </location>
</feature>
<protein>
    <submittedName>
        <fullName evidence="2">Uncharacterized protein</fullName>
    </submittedName>
</protein>
<evidence type="ECO:0000256" key="1">
    <source>
        <dbReference type="SAM" id="MobiDB-lite"/>
    </source>
</evidence>
<feature type="compositionally biased region" description="Low complexity" evidence="1">
    <location>
        <begin position="134"/>
        <end position="154"/>
    </location>
</feature>
<gene>
    <name evidence="2" type="ORF">D9758_013943</name>
</gene>
<accession>A0A8H5CIM3</accession>
<keyword evidence="3" id="KW-1185">Reference proteome</keyword>
<feature type="region of interest" description="Disordered" evidence="1">
    <location>
        <begin position="99"/>
        <end position="118"/>
    </location>
</feature>
<evidence type="ECO:0000313" key="3">
    <source>
        <dbReference type="Proteomes" id="UP000559256"/>
    </source>
</evidence>
<sequence length="594" mass="65356">MAAVSHQVRPGLRFQPQDFYYGDELDEAVLRTITEESESLYEDSSSDELDDETALAIAIQESLESAKREDFRRSLHQQPVTARPSPLYAENGSAVSSSLLTSMSSSPSYSSRPQLGARPLSTLTVDTDIPFTPPLRTTTSSSPSTSASTHTSLSGYPPSSPSFDNPPPIHRPSTNRTAGSSSRTSQHLDVDEMAKLSRRSSMAAATRMLRSTLSRRSSRIAMHGPASSTLPPQSSDLQAEMKEYERLFFPKQLPACSRCGGRCRILSSVQSQKHRHSASSTPFKLHQHLHLICTVPECGQVYCRGCFKPRHRTNCPSHCFSSSGNETCPAAMSCCDVARLIGVFEVLKHLEETYLAVASSFSTSSPPSQRAGSQSGQWEDRAERTFALLRSLLSLDDDSSEDQAEFWSDIAPLLEVSLLRHVLSVLLRNASVKNWVAHSDMYLSVLALLRTLTDSPEDRVVALFMDPPGASLGSSRDHSGSSQYGGLRPDYGISRWARDCTEAPSPPSSNDMYSRLAGSSLSHSPSHDKGHRSWPLPRDQTQDSESLYSIIEGLDAHRMALIDMRNRINFPPTVEKLWAMADGLMYLVLQGLLL</sequence>
<dbReference type="EMBL" id="JAACJM010000163">
    <property type="protein sequence ID" value="KAF5341468.1"/>
    <property type="molecule type" value="Genomic_DNA"/>
</dbReference>
<proteinExistence type="predicted"/>
<feature type="region of interest" description="Disordered" evidence="1">
    <location>
        <begin position="66"/>
        <end position="90"/>
    </location>
</feature>
<organism evidence="2 3">
    <name type="scientific">Tetrapyrgos nigripes</name>
    <dbReference type="NCBI Taxonomy" id="182062"/>
    <lineage>
        <taxon>Eukaryota</taxon>
        <taxon>Fungi</taxon>
        <taxon>Dikarya</taxon>
        <taxon>Basidiomycota</taxon>
        <taxon>Agaricomycotina</taxon>
        <taxon>Agaricomycetes</taxon>
        <taxon>Agaricomycetidae</taxon>
        <taxon>Agaricales</taxon>
        <taxon>Marasmiineae</taxon>
        <taxon>Marasmiaceae</taxon>
        <taxon>Tetrapyrgos</taxon>
    </lineage>
</organism>
<dbReference type="OrthoDB" id="47801at2759"/>
<evidence type="ECO:0000313" key="2">
    <source>
        <dbReference type="EMBL" id="KAF5341468.1"/>
    </source>
</evidence>
<reference evidence="2 3" key="1">
    <citation type="journal article" date="2020" name="ISME J.">
        <title>Uncovering the hidden diversity of litter-decomposition mechanisms in mushroom-forming fungi.</title>
        <authorList>
            <person name="Floudas D."/>
            <person name="Bentzer J."/>
            <person name="Ahren D."/>
            <person name="Johansson T."/>
            <person name="Persson P."/>
            <person name="Tunlid A."/>
        </authorList>
    </citation>
    <scope>NUCLEOTIDE SEQUENCE [LARGE SCALE GENOMIC DNA]</scope>
    <source>
        <strain evidence="2 3">CBS 291.85</strain>
    </source>
</reference>
<feature type="compositionally biased region" description="Low complexity" evidence="1">
    <location>
        <begin position="206"/>
        <end position="215"/>
    </location>
</feature>